<gene>
    <name evidence="1" type="ORF">ACE5LO_23400</name>
</gene>
<proteinExistence type="predicted"/>
<dbReference type="RefSeq" id="WP_375522379.1">
    <property type="nucleotide sequence ID" value="NZ_JBHIRY010000033.1"/>
</dbReference>
<dbReference type="Proteomes" id="UP001580430">
    <property type="component" value="Unassembled WGS sequence"/>
</dbReference>
<comment type="caution">
    <text evidence="1">The sequence shown here is derived from an EMBL/GenBank/DDBJ whole genome shotgun (WGS) entry which is preliminary data.</text>
</comment>
<sequence>MSALTEEQLRICARACIIRYDKGEQNLGGIISSYTMNQRDANAILSDIYAKRPELRSAGEEQSAPVKGKWYHAVFRKKSV</sequence>
<evidence type="ECO:0000313" key="2">
    <source>
        <dbReference type="Proteomes" id="UP001580430"/>
    </source>
</evidence>
<evidence type="ECO:0000313" key="1">
    <source>
        <dbReference type="EMBL" id="MFB5763328.1"/>
    </source>
</evidence>
<protein>
    <submittedName>
        <fullName evidence="1">Uncharacterized protein</fullName>
    </submittedName>
</protein>
<dbReference type="EMBL" id="JBHIRY010000033">
    <property type="protein sequence ID" value="MFB5763328.1"/>
    <property type="molecule type" value="Genomic_DNA"/>
</dbReference>
<keyword evidence="2" id="KW-1185">Reference proteome</keyword>
<reference evidence="1 2" key="1">
    <citation type="submission" date="2024-09" db="EMBL/GenBank/DDBJ databases">
        <title>Paenibacillus zeirhizospherea sp. nov., isolated from surface of the maize (Zea mays) roots in a horticulture field, Hungary.</title>
        <authorList>
            <person name="Marton D."/>
            <person name="Farkas M."/>
            <person name="Bedics A."/>
            <person name="Toth E."/>
            <person name="Tancsics A."/>
            <person name="Boka K."/>
            <person name="Marati G."/>
            <person name="Kriszt B."/>
            <person name="Cserhati M."/>
        </authorList>
    </citation>
    <scope>NUCLEOTIDE SEQUENCE [LARGE SCALE GENOMIC DNA]</scope>
    <source>
        <strain evidence="1 2">JCM 18446</strain>
    </source>
</reference>
<organism evidence="1 2">
    <name type="scientific">Paenibacillus medicaginis</name>
    <dbReference type="NCBI Taxonomy" id="1470560"/>
    <lineage>
        <taxon>Bacteria</taxon>
        <taxon>Bacillati</taxon>
        <taxon>Bacillota</taxon>
        <taxon>Bacilli</taxon>
        <taxon>Bacillales</taxon>
        <taxon>Paenibacillaceae</taxon>
        <taxon>Paenibacillus</taxon>
    </lineage>
</organism>
<name>A0ABV5C728_9BACL</name>
<accession>A0ABV5C728</accession>